<proteinExistence type="predicted"/>
<feature type="region of interest" description="Disordered" evidence="1">
    <location>
        <begin position="99"/>
        <end position="118"/>
    </location>
</feature>
<reference evidence="2" key="1">
    <citation type="journal article" date="2023" name="Nat. Commun.">
        <title>Diploid and tetraploid genomes of Acorus and the evolution of monocots.</title>
        <authorList>
            <person name="Ma L."/>
            <person name="Liu K.W."/>
            <person name="Li Z."/>
            <person name="Hsiao Y.Y."/>
            <person name="Qi Y."/>
            <person name="Fu T."/>
            <person name="Tang G.D."/>
            <person name="Zhang D."/>
            <person name="Sun W.H."/>
            <person name="Liu D.K."/>
            <person name="Li Y."/>
            <person name="Chen G.Z."/>
            <person name="Liu X.D."/>
            <person name="Liao X.Y."/>
            <person name="Jiang Y.T."/>
            <person name="Yu X."/>
            <person name="Hao Y."/>
            <person name="Huang J."/>
            <person name="Zhao X.W."/>
            <person name="Ke S."/>
            <person name="Chen Y.Y."/>
            <person name="Wu W.L."/>
            <person name="Hsu J.L."/>
            <person name="Lin Y.F."/>
            <person name="Huang M.D."/>
            <person name="Li C.Y."/>
            <person name="Huang L."/>
            <person name="Wang Z.W."/>
            <person name="Zhao X."/>
            <person name="Zhong W.Y."/>
            <person name="Peng D.H."/>
            <person name="Ahmad S."/>
            <person name="Lan S."/>
            <person name="Zhang J.S."/>
            <person name="Tsai W.C."/>
            <person name="Van de Peer Y."/>
            <person name="Liu Z.J."/>
        </authorList>
    </citation>
    <scope>NUCLEOTIDE SEQUENCE</scope>
    <source>
        <strain evidence="2">SCP</strain>
    </source>
</reference>
<gene>
    <name evidence="2" type="ORF">QJS04_geneDACA016559</name>
</gene>
<dbReference type="EMBL" id="JAUJYN010000002">
    <property type="protein sequence ID" value="KAK1277809.1"/>
    <property type="molecule type" value="Genomic_DNA"/>
</dbReference>
<accession>A0AAV9BP36</accession>
<evidence type="ECO:0000313" key="3">
    <source>
        <dbReference type="Proteomes" id="UP001179952"/>
    </source>
</evidence>
<evidence type="ECO:0000313" key="2">
    <source>
        <dbReference type="EMBL" id="KAK1277809.1"/>
    </source>
</evidence>
<sequence>MNKRTNSRFIIKCIIYTKKYQFLRERERDREREARTAAGGGDEREGAVDLQGSIKAIARVRRGGRQGVVEDGWAWSKRSLYSRRWWRRRRGCRWFAEVDEGDSRGSQGRTAGRGRRGG</sequence>
<dbReference type="AlphaFoldDB" id="A0AAV9BP36"/>
<comment type="caution">
    <text evidence="2">The sequence shown here is derived from an EMBL/GenBank/DDBJ whole genome shotgun (WGS) entry which is preliminary data.</text>
</comment>
<organism evidence="2 3">
    <name type="scientific">Acorus gramineus</name>
    <name type="common">Dwarf sweet flag</name>
    <dbReference type="NCBI Taxonomy" id="55184"/>
    <lineage>
        <taxon>Eukaryota</taxon>
        <taxon>Viridiplantae</taxon>
        <taxon>Streptophyta</taxon>
        <taxon>Embryophyta</taxon>
        <taxon>Tracheophyta</taxon>
        <taxon>Spermatophyta</taxon>
        <taxon>Magnoliopsida</taxon>
        <taxon>Liliopsida</taxon>
        <taxon>Acoraceae</taxon>
        <taxon>Acorus</taxon>
    </lineage>
</organism>
<name>A0AAV9BP36_ACOGR</name>
<protein>
    <submittedName>
        <fullName evidence="2">Uncharacterized protein</fullName>
    </submittedName>
</protein>
<reference evidence="2" key="2">
    <citation type="submission" date="2023-06" db="EMBL/GenBank/DDBJ databases">
        <authorList>
            <person name="Ma L."/>
            <person name="Liu K.-W."/>
            <person name="Li Z."/>
            <person name="Hsiao Y.-Y."/>
            <person name="Qi Y."/>
            <person name="Fu T."/>
            <person name="Tang G."/>
            <person name="Zhang D."/>
            <person name="Sun W.-H."/>
            <person name="Liu D.-K."/>
            <person name="Li Y."/>
            <person name="Chen G.-Z."/>
            <person name="Liu X.-D."/>
            <person name="Liao X.-Y."/>
            <person name="Jiang Y.-T."/>
            <person name="Yu X."/>
            <person name="Hao Y."/>
            <person name="Huang J."/>
            <person name="Zhao X.-W."/>
            <person name="Ke S."/>
            <person name="Chen Y.-Y."/>
            <person name="Wu W.-L."/>
            <person name="Hsu J.-L."/>
            <person name="Lin Y.-F."/>
            <person name="Huang M.-D."/>
            <person name="Li C.-Y."/>
            <person name="Huang L."/>
            <person name="Wang Z.-W."/>
            <person name="Zhao X."/>
            <person name="Zhong W.-Y."/>
            <person name="Peng D.-H."/>
            <person name="Ahmad S."/>
            <person name="Lan S."/>
            <person name="Zhang J.-S."/>
            <person name="Tsai W.-C."/>
            <person name="Van De Peer Y."/>
            <person name="Liu Z.-J."/>
        </authorList>
    </citation>
    <scope>NUCLEOTIDE SEQUENCE</scope>
    <source>
        <strain evidence="2">SCP</strain>
        <tissue evidence="2">Leaves</tissue>
    </source>
</reference>
<dbReference type="Proteomes" id="UP001179952">
    <property type="component" value="Unassembled WGS sequence"/>
</dbReference>
<evidence type="ECO:0000256" key="1">
    <source>
        <dbReference type="SAM" id="MobiDB-lite"/>
    </source>
</evidence>
<keyword evidence="3" id="KW-1185">Reference proteome</keyword>